<dbReference type="Proteomes" id="UP000800040">
    <property type="component" value="Unassembled WGS sequence"/>
</dbReference>
<keyword evidence="2" id="KW-1185">Reference proteome</keyword>
<feature type="non-terminal residue" evidence="1">
    <location>
        <position position="1"/>
    </location>
</feature>
<sequence>LPTINRVIRVRNVRFIDKLYKNKLYTLPIRPYIIKTINISKEKYNSNTIIVT</sequence>
<evidence type="ECO:0000313" key="2">
    <source>
        <dbReference type="Proteomes" id="UP000800040"/>
    </source>
</evidence>
<reference evidence="1" key="1">
    <citation type="submission" date="2020-01" db="EMBL/GenBank/DDBJ databases">
        <authorList>
            <consortium name="DOE Joint Genome Institute"/>
            <person name="Haridas S."/>
            <person name="Albert R."/>
            <person name="Binder M."/>
            <person name="Bloem J."/>
            <person name="Labutti K."/>
            <person name="Salamov A."/>
            <person name="Andreopoulos B."/>
            <person name="Baker S.E."/>
            <person name="Barry K."/>
            <person name="Bills G."/>
            <person name="Bluhm B.H."/>
            <person name="Cannon C."/>
            <person name="Castanera R."/>
            <person name="Culley D.E."/>
            <person name="Daum C."/>
            <person name="Ezra D."/>
            <person name="Gonzalez J.B."/>
            <person name="Henrissat B."/>
            <person name="Kuo A."/>
            <person name="Liang C."/>
            <person name="Lipzen A."/>
            <person name="Lutzoni F."/>
            <person name="Magnuson J."/>
            <person name="Mondo S."/>
            <person name="Nolan M."/>
            <person name="Ohm R."/>
            <person name="Pangilinan J."/>
            <person name="Park H.-J."/>
            <person name="Ramirez L."/>
            <person name="Alfaro M."/>
            <person name="Sun H."/>
            <person name="Tritt A."/>
            <person name="Yoshinaga Y."/>
            <person name="Zwiers L.-H."/>
            <person name="Turgeon B.G."/>
            <person name="Goodwin S.B."/>
            <person name="Spatafora J.W."/>
            <person name="Crous P.W."/>
            <person name="Grigoriev I.V."/>
        </authorList>
    </citation>
    <scope>NUCLEOTIDE SEQUENCE</scope>
    <source>
        <strain evidence="1">P77</strain>
    </source>
</reference>
<protein>
    <submittedName>
        <fullName evidence="1">Uncharacterized protein</fullName>
    </submittedName>
</protein>
<dbReference type="EMBL" id="ML975661">
    <property type="protein sequence ID" value="KAF1828128.1"/>
    <property type="molecule type" value="Genomic_DNA"/>
</dbReference>
<evidence type="ECO:0000313" key="1">
    <source>
        <dbReference type="EMBL" id="KAF1828128.1"/>
    </source>
</evidence>
<dbReference type="AlphaFoldDB" id="A0A6A5JV36"/>
<name>A0A6A5JV36_9PLEO</name>
<proteinExistence type="predicted"/>
<gene>
    <name evidence="1" type="ORF">BDW02DRAFT_513159</name>
</gene>
<organism evidence="1 2">
    <name type="scientific">Decorospora gaudefroyi</name>
    <dbReference type="NCBI Taxonomy" id="184978"/>
    <lineage>
        <taxon>Eukaryota</taxon>
        <taxon>Fungi</taxon>
        <taxon>Dikarya</taxon>
        <taxon>Ascomycota</taxon>
        <taxon>Pezizomycotina</taxon>
        <taxon>Dothideomycetes</taxon>
        <taxon>Pleosporomycetidae</taxon>
        <taxon>Pleosporales</taxon>
        <taxon>Pleosporineae</taxon>
        <taxon>Pleosporaceae</taxon>
        <taxon>Decorospora</taxon>
    </lineage>
</organism>
<accession>A0A6A5JV36</accession>